<dbReference type="Pfam" id="PF01494">
    <property type="entry name" value="FAD_binding_3"/>
    <property type="match status" value="1"/>
</dbReference>
<dbReference type="PRINTS" id="PR00420">
    <property type="entry name" value="RNGMNOXGNASE"/>
</dbReference>
<organism evidence="5 6">
    <name type="scientific">Rhodococcus wratislaviensis NBRC 100605</name>
    <dbReference type="NCBI Taxonomy" id="1219028"/>
    <lineage>
        <taxon>Bacteria</taxon>
        <taxon>Bacillati</taxon>
        <taxon>Actinomycetota</taxon>
        <taxon>Actinomycetes</taxon>
        <taxon>Mycobacteriales</taxon>
        <taxon>Nocardiaceae</taxon>
        <taxon>Rhodococcus</taxon>
    </lineage>
</organism>
<dbReference type="PANTHER" id="PTHR43004:SF19">
    <property type="entry name" value="BINDING MONOOXYGENASE, PUTATIVE (JCVI)-RELATED"/>
    <property type="match status" value="1"/>
</dbReference>
<name>X0PV75_RHOWR</name>
<comment type="cofactor">
    <cofactor evidence="1">
        <name>FAD</name>
        <dbReference type="ChEBI" id="CHEBI:57692"/>
    </cofactor>
</comment>
<feature type="domain" description="FAD-binding" evidence="4">
    <location>
        <begin position="6"/>
        <end position="356"/>
    </location>
</feature>
<dbReference type="Gene3D" id="3.50.50.60">
    <property type="entry name" value="FAD/NAD(P)-binding domain"/>
    <property type="match status" value="1"/>
</dbReference>
<gene>
    <name evidence="5" type="primary">sppF</name>
    <name evidence="5" type="ORF">RW1_038_00120</name>
</gene>
<dbReference type="Gene3D" id="3.40.30.120">
    <property type="match status" value="1"/>
</dbReference>
<evidence type="ECO:0000256" key="1">
    <source>
        <dbReference type="ARBA" id="ARBA00001974"/>
    </source>
</evidence>
<keyword evidence="3" id="KW-0274">FAD</keyword>
<sequence length="541" mass="59731">MTSTIDVPVLIVGGGPAGMSLALQLDRLGIRSMLAERRPTTTKHPKAFGCQARTMEHFRVWGIEDRVRAAGLPATADVVCWCESLSGPLVAYTHPEATLNTPAPKSIVSQDAVEEALDAALGTSPAANIRRSTELVSFEQDVDGVSARLRSVKTAEEVLVRAQYLVGCDGADSVVRDRLGVEMDGPETIALWASHYYRADLSRLPHVRSAIGFLVRPSDPSRPHIDVLASGPDADRWRFLEKLKEGQEPLTEQQLIALVRDYWEIPDLKVELINVMPWRMSAQVAKEFRRGRVFLAGDAAHRFPVTGGMGLNSGIQDVHNLAWKLAMVLDGQAEETLLDTYEAERRPVAQDNTEWSVGNFRRMQEMDVAFQNRREDPRTWRDLLVDMDEQINCEGQSLGYIYADGALIDDGSPMPEHEAQYYWPTDRPGARFPHIWIDADQTESTIDWFDTSFVLVCGPGAQGWARAGTALATELDLALEIKQLTALLGPLTIERDGAVLVRPDGYVAWRATGPGDPGELRDALERVVAGGTLARELLETS</sequence>
<dbReference type="SUPFAM" id="SSF51905">
    <property type="entry name" value="FAD/NAD(P)-binding domain"/>
    <property type="match status" value="1"/>
</dbReference>
<dbReference type="GO" id="GO:0071949">
    <property type="term" value="F:FAD binding"/>
    <property type="evidence" value="ECO:0007669"/>
    <property type="project" value="InterPro"/>
</dbReference>
<dbReference type="InterPro" id="IPR036188">
    <property type="entry name" value="FAD/NAD-bd_sf"/>
</dbReference>
<protein>
    <submittedName>
        <fullName evidence="5">Polyketide hydroxylase</fullName>
    </submittedName>
</protein>
<evidence type="ECO:0000256" key="3">
    <source>
        <dbReference type="ARBA" id="ARBA00022827"/>
    </source>
</evidence>
<evidence type="ECO:0000256" key="2">
    <source>
        <dbReference type="ARBA" id="ARBA00022630"/>
    </source>
</evidence>
<dbReference type="AlphaFoldDB" id="X0PV75"/>
<dbReference type="InterPro" id="IPR050641">
    <property type="entry name" value="RIFMO-like"/>
</dbReference>
<keyword evidence="2" id="KW-0285">Flavoprotein</keyword>
<dbReference type="Proteomes" id="UP000019491">
    <property type="component" value="Unassembled WGS sequence"/>
</dbReference>
<dbReference type="Pfam" id="PF21274">
    <property type="entry name" value="Rng_hyd_C"/>
    <property type="match status" value="1"/>
</dbReference>
<dbReference type="PANTHER" id="PTHR43004">
    <property type="entry name" value="TRK SYSTEM POTASSIUM UPTAKE PROTEIN"/>
    <property type="match status" value="1"/>
</dbReference>
<dbReference type="GO" id="GO:0016709">
    <property type="term" value="F:oxidoreductase activity, acting on paired donors, with incorporation or reduction of molecular oxygen, NAD(P)H as one donor, and incorporation of one atom of oxygen"/>
    <property type="evidence" value="ECO:0007669"/>
    <property type="project" value="UniProtKB-ARBA"/>
</dbReference>
<dbReference type="EMBL" id="BAWF01000038">
    <property type="protein sequence ID" value="GAF47093.1"/>
    <property type="molecule type" value="Genomic_DNA"/>
</dbReference>
<accession>X0PV75</accession>
<evidence type="ECO:0000313" key="6">
    <source>
        <dbReference type="Proteomes" id="UP000019491"/>
    </source>
</evidence>
<proteinExistence type="predicted"/>
<reference evidence="5 6" key="1">
    <citation type="submission" date="2014-02" db="EMBL/GenBank/DDBJ databases">
        <title>Whole genome shotgun sequence of Rhodococcus wratislaviensis NBRC 100605.</title>
        <authorList>
            <person name="Hosoyama A."/>
            <person name="Tsuchikane K."/>
            <person name="Yoshida I."/>
            <person name="Ohji S."/>
            <person name="Ichikawa N."/>
            <person name="Yamazoe A."/>
            <person name="Fujita N."/>
        </authorList>
    </citation>
    <scope>NUCLEOTIDE SEQUENCE [LARGE SCALE GENOMIC DNA]</scope>
    <source>
        <strain evidence="5 6">NBRC 100605</strain>
    </source>
</reference>
<dbReference type="Gene3D" id="3.30.9.10">
    <property type="entry name" value="D-Amino Acid Oxidase, subunit A, domain 2"/>
    <property type="match status" value="1"/>
</dbReference>
<evidence type="ECO:0000259" key="4">
    <source>
        <dbReference type="Pfam" id="PF01494"/>
    </source>
</evidence>
<comment type="caution">
    <text evidence="5">The sequence shown here is derived from an EMBL/GenBank/DDBJ whole genome shotgun (WGS) entry which is preliminary data.</text>
</comment>
<dbReference type="InterPro" id="IPR002938">
    <property type="entry name" value="FAD-bd"/>
</dbReference>
<dbReference type="OrthoDB" id="8670884at2"/>
<dbReference type="RefSeq" id="WP_037235684.1">
    <property type="nucleotide sequence ID" value="NZ_BAWF01000038.1"/>
</dbReference>
<evidence type="ECO:0000313" key="5">
    <source>
        <dbReference type="EMBL" id="GAF47093.1"/>
    </source>
</evidence>
<keyword evidence="6" id="KW-1185">Reference proteome</keyword>